<reference evidence="1 2" key="1">
    <citation type="submission" date="2020-09" db="EMBL/GenBank/DDBJ databases">
        <authorList>
            <person name="Ashkenazy H."/>
        </authorList>
    </citation>
    <scope>NUCLEOTIDE SEQUENCE [LARGE SCALE GENOMIC DNA]</scope>
    <source>
        <strain evidence="2">cv. Cdm-0</strain>
    </source>
</reference>
<accession>A0A7G2E0Y3</accession>
<protein>
    <submittedName>
        <fullName evidence="1">(thale cress) hypothetical protein</fullName>
    </submittedName>
</protein>
<dbReference type="AlphaFoldDB" id="A0A7G2E0Y3"/>
<proteinExistence type="predicted"/>
<evidence type="ECO:0000313" key="2">
    <source>
        <dbReference type="Proteomes" id="UP000516314"/>
    </source>
</evidence>
<gene>
    <name evidence="1" type="ORF">AT9943_LOCUS2816</name>
</gene>
<dbReference type="EMBL" id="LR881466">
    <property type="protein sequence ID" value="CAD5314375.1"/>
    <property type="molecule type" value="Genomic_DNA"/>
</dbReference>
<dbReference type="Proteomes" id="UP000516314">
    <property type="component" value="Chromosome 1"/>
</dbReference>
<name>A0A7G2E0Y3_ARATH</name>
<sequence>MYATIMTNPAHLAFFSQVHPSNYTEGRQKLSLRINLVSDKSFKKLCSTE</sequence>
<evidence type="ECO:0000313" key="1">
    <source>
        <dbReference type="EMBL" id="CAD5314375.1"/>
    </source>
</evidence>
<organism evidence="1 2">
    <name type="scientific">Arabidopsis thaliana</name>
    <name type="common">Mouse-ear cress</name>
    <dbReference type="NCBI Taxonomy" id="3702"/>
    <lineage>
        <taxon>Eukaryota</taxon>
        <taxon>Viridiplantae</taxon>
        <taxon>Streptophyta</taxon>
        <taxon>Embryophyta</taxon>
        <taxon>Tracheophyta</taxon>
        <taxon>Spermatophyta</taxon>
        <taxon>Magnoliopsida</taxon>
        <taxon>eudicotyledons</taxon>
        <taxon>Gunneridae</taxon>
        <taxon>Pentapetalae</taxon>
        <taxon>rosids</taxon>
        <taxon>malvids</taxon>
        <taxon>Brassicales</taxon>
        <taxon>Brassicaceae</taxon>
        <taxon>Camelineae</taxon>
        <taxon>Arabidopsis</taxon>
    </lineage>
</organism>